<evidence type="ECO:0000259" key="6">
    <source>
        <dbReference type="PROSITE" id="PS50949"/>
    </source>
</evidence>
<dbReference type="Proteomes" id="UP000092714">
    <property type="component" value="Unassembled WGS sequence"/>
</dbReference>
<dbReference type="Pfam" id="PF00392">
    <property type="entry name" value="GntR"/>
    <property type="match status" value="1"/>
</dbReference>
<dbReference type="InterPro" id="IPR036388">
    <property type="entry name" value="WH-like_DNA-bd_sf"/>
</dbReference>
<proteinExistence type="predicted"/>
<dbReference type="CDD" id="cd07377">
    <property type="entry name" value="WHTH_GntR"/>
    <property type="match status" value="1"/>
</dbReference>
<comment type="caution">
    <text evidence="7">The sequence shown here is derived from an EMBL/GenBank/DDBJ whole genome shotgun (WGS) entry which is preliminary data.</text>
</comment>
<organism evidence="7 8">
    <name type="scientific">Clostridium paraputrificum</name>
    <dbReference type="NCBI Taxonomy" id="29363"/>
    <lineage>
        <taxon>Bacteria</taxon>
        <taxon>Bacillati</taxon>
        <taxon>Bacillota</taxon>
        <taxon>Clostridia</taxon>
        <taxon>Eubacteriales</taxon>
        <taxon>Clostridiaceae</taxon>
        <taxon>Clostridium</taxon>
    </lineage>
</organism>
<dbReference type="GO" id="GO:0003677">
    <property type="term" value="F:DNA binding"/>
    <property type="evidence" value="ECO:0007669"/>
    <property type="project" value="UniProtKB-UniRule"/>
</dbReference>
<dbReference type="GeneID" id="42776432"/>
<gene>
    <name evidence="7" type="ORF">CP373A1_11690</name>
</gene>
<keyword evidence="3" id="KW-0238">DNA-binding</keyword>
<dbReference type="PRINTS" id="PR00035">
    <property type="entry name" value="HTHGNTR"/>
</dbReference>
<evidence type="ECO:0000256" key="2">
    <source>
        <dbReference type="ARBA" id="ARBA00023015"/>
    </source>
</evidence>
<reference evidence="7 8" key="1">
    <citation type="submission" date="2016-06" db="EMBL/GenBank/DDBJ databases">
        <authorList>
            <person name="Kjaerup R.B."/>
            <person name="Dalgaard T.S."/>
            <person name="Juul-Madsen H.R."/>
        </authorList>
    </citation>
    <scope>NUCLEOTIDE SEQUENCE [LARGE SCALE GENOMIC DNA]</scope>
    <source>
        <strain evidence="7 8">373-A1</strain>
    </source>
</reference>
<dbReference type="eggNOG" id="COG2188">
    <property type="taxonomic scope" value="Bacteria"/>
</dbReference>
<evidence type="ECO:0000256" key="4">
    <source>
        <dbReference type="ARBA" id="ARBA00023163"/>
    </source>
</evidence>
<evidence type="ECO:0000256" key="1">
    <source>
        <dbReference type="ARBA" id="ARBA00022491"/>
    </source>
</evidence>
<dbReference type="InterPro" id="IPR050679">
    <property type="entry name" value="Bact_HTH_transcr_reg"/>
</dbReference>
<dbReference type="SMART" id="SM00866">
    <property type="entry name" value="UTRA"/>
    <property type="match status" value="1"/>
</dbReference>
<dbReference type="InterPro" id="IPR011663">
    <property type="entry name" value="UTRA"/>
</dbReference>
<keyword evidence="8" id="KW-1185">Reference proteome</keyword>
<evidence type="ECO:0000256" key="3">
    <source>
        <dbReference type="ARBA" id="ARBA00023125"/>
    </source>
</evidence>
<accession>A0A1B8RN09</accession>
<dbReference type="Pfam" id="PF07702">
    <property type="entry name" value="UTRA"/>
    <property type="match status" value="1"/>
</dbReference>
<dbReference type="GO" id="GO:0045892">
    <property type="term" value="P:negative regulation of DNA-templated transcription"/>
    <property type="evidence" value="ECO:0007669"/>
    <property type="project" value="TreeGrafter"/>
</dbReference>
<dbReference type="RefSeq" id="WP_027098607.1">
    <property type="nucleotide sequence ID" value="NZ_JAQLCW010000008.1"/>
</dbReference>
<dbReference type="NCBIfam" id="TIGR02404">
    <property type="entry name" value="trehalos_R_Bsub"/>
    <property type="match status" value="1"/>
</dbReference>
<dbReference type="SUPFAM" id="SSF46785">
    <property type="entry name" value="Winged helix' DNA-binding domain"/>
    <property type="match status" value="1"/>
</dbReference>
<dbReference type="SMART" id="SM00345">
    <property type="entry name" value="HTH_GNTR"/>
    <property type="match status" value="1"/>
</dbReference>
<dbReference type="InterPro" id="IPR028978">
    <property type="entry name" value="Chorismate_lyase_/UTRA_dom_sf"/>
</dbReference>
<dbReference type="Gene3D" id="3.40.1410.10">
    <property type="entry name" value="Chorismate lyase-like"/>
    <property type="match status" value="1"/>
</dbReference>
<protein>
    <recommendedName>
        <fullName evidence="5">Trehalose operon repressor</fullName>
    </recommendedName>
</protein>
<keyword evidence="1" id="KW-0678">Repressor</keyword>
<feature type="domain" description="HTH gntR-type" evidence="6">
    <location>
        <begin position="3"/>
        <end position="71"/>
    </location>
</feature>
<dbReference type="InterPro" id="IPR036390">
    <property type="entry name" value="WH_DNA-bd_sf"/>
</dbReference>
<dbReference type="PROSITE" id="PS50949">
    <property type="entry name" value="HTH_GNTR"/>
    <property type="match status" value="1"/>
</dbReference>
<dbReference type="InterPro" id="IPR000524">
    <property type="entry name" value="Tscrpt_reg_HTH_GntR"/>
</dbReference>
<keyword evidence="4" id="KW-0804">Transcription</keyword>
<dbReference type="GO" id="GO:0003700">
    <property type="term" value="F:DNA-binding transcription factor activity"/>
    <property type="evidence" value="ECO:0007669"/>
    <property type="project" value="UniProtKB-UniRule"/>
</dbReference>
<dbReference type="Gene3D" id="1.10.10.10">
    <property type="entry name" value="Winged helix-like DNA-binding domain superfamily/Winged helix DNA-binding domain"/>
    <property type="match status" value="1"/>
</dbReference>
<evidence type="ECO:0000313" key="7">
    <source>
        <dbReference type="EMBL" id="OBY10156.1"/>
    </source>
</evidence>
<name>A0A1B8RN09_9CLOT</name>
<dbReference type="SUPFAM" id="SSF64288">
    <property type="entry name" value="Chorismate lyase-like"/>
    <property type="match status" value="1"/>
</dbReference>
<dbReference type="FunFam" id="3.40.1410.10:FF:000008">
    <property type="entry name" value="Transcriptional regulator, GntR family"/>
    <property type="match status" value="1"/>
</dbReference>
<dbReference type="EMBL" id="MAPZ01000024">
    <property type="protein sequence ID" value="OBY10156.1"/>
    <property type="molecule type" value="Genomic_DNA"/>
</dbReference>
<dbReference type="PANTHER" id="PTHR44846">
    <property type="entry name" value="MANNOSYL-D-GLYCERATE TRANSPORT/METABOLISM SYSTEM REPRESSOR MNGR-RELATED"/>
    <property type="match status" value="1"/>
</dbReference>
<dbReference type="InterPro" id="IPR012770">
    <property type="entry name" value="TreR"/>
</dbReference>
<evidence type="ECO:0000313" key="8">
    <source>
        <dbReference type="Proteomes" id="UP000092714"/>
    </source>
</evidence>
<dbReference type="OrthoDB" id="9816541at2"/>
<evidence type="ECO:0000256" key="5">
    <source>
        <dbReference type="NCBIfam" id="TIGR02404"/>
    </source>
</evidence>
<keyword evidence="2" id="KW-0805">Transcription regulation</keyword>
<sequence length="243" mass="28314">MAQVKFKSIYEKLRKDIKNDVYKDSMMLPTEMELIKEFSCSRNTVRRAIDELSREGLVKSVKGKGVIILENHNSIEFSISSLSGLKEQSRRDNKTFTTSVAHFSKILIDEELSKKTSLKEGTEVYHLHRIRYVDNEAMILDINYFDIDVVKDLTVEIAQDSIYEYIESKLSTKILTSRKVIVVEKSTELDKRFLDLGSYDCVAVIRNYVYTDAGKLFEYTESRHRPDKFIFVESDSKRYKTNI</sequence>
<dbReference type="PANTHER" id="PTHR44846:SF12">
    <property type="entry name" value="HTH-TYPE TRANSCRIPTIONAL REGULATOR TRER"/>
    <property type="match status" value="1"/>
</dbReference>
<dbReference type="AlphaFoldDB" id="A0A1B8RN09"/>